<dbReference type="Proteomes" id="UP000485058">
    <property type="component" value="Unassembled WGS sequence"/>
</dbReference>
<dbReference type="AlphaFoldDB" id="A0A6A0AAK4"/>
<evidence type="ECO:0000256" key="1">
    <source>
        <dbReference type="ARBA" id="ARBA00004123"/>
    </source>
</evidence>
<dbReference type="GO" id="GO:0000956">
    <property type="term" value="P:nuclear-transcribed mRNA catabolic process"/>
    <property type="evidence" value="ECO:0007669"/>
    <property type="project" value="InterPro"/>
</dbReference>
<sequence>MTSKKESALDLSKFIDKGVRVKLAGGREVSGVLKGYDQLLNLVLDEALEYLRDPLDPTQLTDKTRVQRHGCDVSSSHSRYGFAQEQPFPGRGGSRSRMTSVLVGANGRQCVCINGGSFCSLGSPDMALPGDVILALQGPRKATAELAMSRE</sequence>
<evidence type="ECO:0000256" key="7">
    <source>
        <dbReference type="ARBA" id="ARBA00023242"/>
    </source>
</evidence>
<dbReference type="Pfam" id="PF01423">
    <property type="entry name" value="LSM"/>
    <property type="match status" value="1"/>
</dbReference>
<dbReference type="GO" id="GO:0005688">
    <property type="term" value="C:U6 snRNP"/>
    <property type="evidence" value="ECO:0007669"/>
    <property type="project" value="TreeGrafter"/>
</dbReference>
<dbReference type="GO" id="GO:0071004">
    <property type="term" value="C:U2-type prespliceosome"/>
    <property type="evidence" value="ECO:0007669"/>
    <property type="project" value="TreeGrafter"/>
</dbReference>
<protein>
    <submittedName>
        <fullName evidence="10">Sm domain-containing protein</fullName>
    </submittedName>
</protein>
<evidence type="ECO:0000256" key="8">
    <source>
        <dbReference type="ARBA" id="ARBA00023274"/>
    </source>
</evidence>
<keyword evidence="6" id="KW-0508">mRNA splicing</keyword>
<dbReference type="InterPro" id="IPR001163">
    <property type="entry name" value="Sm_dom_euk/arc"/>
</dbReference>
<keyword evidence="4" id="KW-0747">Spliceosome</keyword>
<dbReference type="InterPro" id="IPR044641">
    <property type="entry name" value="Lsm7/SmG-like"/>
</dbReference>
<feature type="domain" description="Sm" evidence="9">
    <location>
        <begin position="9"/>
        <end position="123"/>
    </location>
</feature>
<dbReference type="Gene3D" id="2.30.30.100">
    <property type="match status" value="1"/>
</dbReference>
<evidence type="ECO:0000256" key="5">
    <source>
        <dbReference type="ARBA" id="ARBA00022884"/>
    </source>
</evidence>
<proteinExistence type="inferred from homology"/>
<dbReference type="SMART" id="SM00651">
    <property type="entry name" value="Sm"/>
    <property type="match status" value="1"/>
</dbReference>
<dbReference type="GO" id="GO:0000398">
    <property type="term" value="P:mRNA splicing, via spliceosome"/>
    <property type="evidence" value="ECO:0007669"/>
    <property type="project" value="InterPro"/>
</dbReference>
<evidence type="ECO:0000313" key="10">
    <source>
        <dbReference type="EMBL" id="GFH29800.1"/>
    </source>
</evidence>
<keyword evidence="5" id="KW-0694">RNA-binding</keyword>
<dbReference type="GO" id="GO:0003723">
    <property type="term" value="F:RNA binding"/>
    <property type="evidence" value="ECO:0007669"/>
    <property type="project" value="UniProtKB-KW"/>
</dbReference>
<accession>A0A6A0AAK4</accession>
<dbReference type="GO" id="GO:1990726">
    <property type="term" value="C:Lsm1-7-Pat1 complex"/>
    <property type="evidence" value="ECO:0007669"/>
    <property type="project" value="TreeGrafter"/>
</dbReference>
<dbReference type="InterPro" id="IPR010920">
    <property type="entry name" value="LSM_dom_sf"/>
</dbReference>
<dbReference type="GO" id="GO:0071013">
    <property type="term" value="C:catalytic step 2 spliceosome"/>
    <property type="evidence" value="ECO:0007669"/>
    <property type="project" value="TreeGrafter"/>
</dbReference>
<keyword evidence="7" id="KW-0539">Nucleus</keyword>
<dbReference type="InterPro" id="IPR017132">
    <property type="entry name" value="Lsm7"/>
</dbReference>
<dbReference type="SUPFAM" id="SSF50182">
    <property type="entry name" value="Sm-like ribonucleoproteins"/>
    <property type="match status" value="1"/>
</dbReference>
<dbReference type="GO" id="GO:0005689">
    <property type="term" value="C:U12-type spliceosomal complex"/>
    <property type="evidence" value="ECO:0007669"/>
    <property type="project" value="TreeGrafter"/>
</dbReference>
<evidence type="ECO:0000259" key="9">
    <source>
        <dbReference type="SMART" id="SM00651"/>
    </source>
</evidence>
<comment type="subcellular location">
    <subcellularLocation>
        <location evidence="1">Nucleus</location>
    </subcellularLocation>
</comment>
<keyword evidence="3" id="KW-0507">mRNA processing</keyword>
<reference evidence="10 11" key="1">
    <citation type="submission" date="2020-02" db="EMBL/GenBank/DDBJ databases">
        <title>Draft genome sequence of Haematococcus lacustris strain NIES-144.</title>
        <authorList>
            <person name="Morimoto D."/>
            <person name="Nakagawa S."/>
            <person name="Yoshida T."/>
            <person name="Sawayama S."/>
        </authorList>
    </citation>
    <scope>NUCLEOTIDE SEQUENCE [LARGE SCALE GENOMIC DNA]</scope>
    <source>
        <strain evidence="10 11">NIES-144</strain>
    </source>
</reference>
<keyword evidence="11" id="KW-1185">Reference proteome</keyword>
<organism evidence="10 11">
    <name type="scientific">Haematococcus lacustris</name>
    <name type="common">Green alga</name>
    <name type="synonym">Haematococcus pluvialis</name>
    <dbReference type="NCBI Taxonomy" id="44745"/>
    <lineage>
        <taxon>Eukaryota</taxon>
        <taxon>Viridiplantae</taxon>
        <taxon>Chlorophyta</taxon>
        <taxon>core chlorophytes</taxon>
        <taxon>Chlorophyceae</taxon>
        <taxon>CS clade</taxon>
        <taxon>Chlamydomonadales</taxon>
        <taxon>Haematococcaceae</taxon>
        <taxon>Haematococcus</taxon>
    </lineage>
</organism>
<evidence type="ECO:0000256" key="3">
    <source>
        <dbReference type="ARBA" id="ARBA00022664"/>
    </source>
</evidence>
<dbReference type="PANTHER" id="PTHR10553">
    <property type="entry name" value="SMALL NUCLEAR RIBONUCLEOPROTEIN"/>
    <property type="match status" value="1"/>
</dbReference>
<dbReference type="PANTHER" id="PTHR10553:SF5">
    <property type="entry name" value="U6 SNRNA-ASSOCIATED SM-LIKE PROTEIN LSM7"/>
    <property type="match status" value="1"/>
</dbReference>
<keyword evidence="8" id="KW-0687">Ribonucleoprotein</keyword>
<comment type="similarity">
    <text evidence="2">Belongs to the snRNP Sm proteins family.</text>
</comment>
<evidence type="ECO:0000313" key="11">
    <source>
        <dbReference type="Proteomes" id="UP000485058"/>
    </source>
</evidence>
<comment type="caution">
    <text evidence="10">The sequence shown here is derived from an EMBL/GenBank/DDBJ whole genome shotgun (WGS) entry which is preliminary data.</text>
</comment>
<gene>
    <name evidence="10" type="ORF">HaLaN_28527</name>
</gene>
<name>A0A6A0AAK4_HAELA</name>
<dbReference type="CDD" id="cd01729">
    <property type="entry name" value="LSm7"/>
    <property type="match status" value="1"/>
</dbReference>
<evidence type="ECO:0000256" key="4">
    <source>
        <dbReference type="ARBA" id="ARBA00022728"/>
    </source>
</evidence>
<dbReference type="EMBL" id="BLLF01004535">
    <property type="protein sequence ID" value="GFH29800.1"/>
    <property type="molecule type" value="Genomic_DNA"/>
</dbReference>
<evidence type="ECO:0000256" key="6">
    <source>
        <dbReference type="ARBA" id="ARBA00023187"/>
    </source>
</evidence>
<evidence type="ECO:0000256" key="2">
    <source>
        <dbReference type="ARBA" id="ARBA00006850"/>
    </source>
</evidence>
<dbReference type="GO" id="GO:0097526">
    <property type="term" value="C:spliceosomal tri-snRNP complex"/>
    <property type="evidence" value="ECO:0007669"/>
    <property type="project" value="TreeGrafter"/>
</dbReference>